<dbReference type="Proteomes" id="UP000593594">
    <property type="component" value="Chromosome"/>
</dbReference>
<dbReference type="EMBL" id="CP058214">
    <property type="protein sequence ID" value="QPC44423.1"/>
    <property type="molecule type" value="Genomic_DNA"/>
</dbReference>
<dbReference type="SUPFAM" id="SSF53474">
    <property type="entry name" value="alpha/beta-Hydrolases"/>
    <property type="match status" value="1"/>
</dbReference>
<dbReference type="InterPro" id="IPR029058">
    <property type="entry name" value="AB_hydrolase_fold"/>
</dbReference>
<evidence type="ECO:0000259" key="2">
    <source>
        <dbReference type="Pfam" id="PF07859"/>
    </source>
</evidence>
<dbReference type="Pfam" id="PF07859">
    <property type="entry name" value="Abhydrolase_3"/>
    <property type="match status" value="1"/>
</dbReference>
<dbReference type="Gene3D" id="3.40.50.1820">
    <property type="entry name" value="alpha/beta hydrolase"/>
    <property type="match status" value="1"/>
</dbReference>
<keyword evidence="1 3" id="KW-0378">Hydrolase</keyword>
<name>A0A7S8C6R1_9HYPH</name>
<dbReference type="RefSeq" id="WP_213161793.1">
    <property type="nucleotide sequence ID" value="NZ_CP058214.1"/>
</dbReference>
<feature type="domain" description="Alpha/beta hydrolase fold-3" evidence="2">
    <location>
        <begin position="64"/>
        <end position="174"/>
    </location>
</feature>
<dbReference type="KEGG" id="kmn:HW532_17985"/>
<protein>
    <submittedName>
        <fullName evidence="3">Alpha/beta hydrolase</fullName>
    </submittedName>
</protein>
<sequence length="278" mass="30322">MDYEAEYNNRARVPDHPQVMQGWAEDAAAYRDVSDAELDLPYGESARAVMDLFSAGDGDEPVAMFVHGGYWQALDKSWFSHMARGLNAHGVTVAVPSYDLCPAVSVPDIVDQIREACLWLWRRTGRRIVMSGHSAGGHLTAAMLATDWQALDPQAPRDLVPAGLAISGLFDLVPLVGTSINDALRLDAETARAASPLFWEPPAGRMLIARVGGAESDEYLRQSRTICEVWGEARMRTEYGEAPGANHFTVIGALADPDSEMTERLARLVAASTHETEL</sequence>
<proteinExistence type="predicted"/>
<reference evidence="3 4" key="1">
    <citation type="submission" date="2020-06" db="EMBL/GenBank/DDBJ databases">
        <title>Genome sequence of 2 isolates from Red Sea Mangroves.</title>
        <authorList>
            <person name="Sefrji F."/>
            <person name="Michoud G."/>
            <person name="Merlino G."/>
            <person name="Daffonchio D."/>
        </authorList>
    </citation>
    <scope>NUCLEOTIDE SEQUENCE [LARGE SCALE GENOMIC DNA]</scope>
    <source>
        <strain evidence="3 4">R1DC25</strain>
    </source>
</reference>
<organism evidence="3 4">
    <name type="scientific">Kaustia mangrovi</name>
    <dbReference type="NCBI Taxonomy" id="2593653"/>
    <lineage>
        <taxon>Bacteria</taxon>
        <taxon>Pseudomonadati</taxon>
        <taxon>Pseudomonadota</taxon>
        <taxon>Alphaproteobacteria</taxon>
        <taxon>Hyphomicrobiales</taxon>
        <taxon>Parvibaculaceae</taxon>
        <taxon>Kaustia</taxon>
    </lineage>
</organism>
<evidence type="ECO:0000313" key="3">
    <source>
        <dbReference type="EMBL" id="QPC44423.1"/>
    </source>
</evidence>
<gene>
    <name evidence="3" type="ORF">HW532_17985</name>
</gene>
<accession>A0A7S8C6R1</accession>
<dbReference type="InterPro" id="IPR013094">
    <property type="entry name" value="AB_hydrolase_3"/>
</dbReference>
<dbReference type="PANTHER" id="PTHR48081:SF33">
    <property type="entry name" value="KYNURENINE FORMAMIDASE"/>
    <property type="match status" value="1"/>
</dbReference>
<dbReference type="InterPro" id="IPR050300">
    <property type="entry name" value="GDXG_lipolytic_enzyme"/>
</dbReference>
<dbReference type="PANTHER" id="PTHR48081">
    <property type="entry name" value="AB HYDROLASE SUPERFAMILY PROTEIN C4A8.06C"/>
    <property type="match status" value="1"/>
</dbReference>
<dbReference type="AlphaFoldDB" id="A0A7S8C6R1"/>
<evidence type="ECO:0000256" key="1">
    <source>
        <dbReference type="ARBA" id="ARBA00022801"/>
    </source>
</evidence>
<dbReference type="GO" id="GO:0016787">
    <property type="term" value="F:hydrolase activity"/>
    <property type="evidence" value="ECO:0007669"/>
    <property type="project" value="UniProtKB-KW"/>
</dbReference>
<keyword evidence="4" id="KW-1185">Reference proteome</keyword>
<evidence type="ECO:0000313" key="4">
    <source>
        <dbReference type="Proteomes" id="UP000593594"/>
    </source>
</evidence>